<dbReference type="GO" id="GO:0003964">
    <property type="term" value="F:RNA-directed DNA polymerase activity"/>
    <property type="evidence" value="ECO:0007669"/>
    <property type="project" value="UniProtKB-KW"/>
</dbReference>
<dbReference type="SUPFAM" id="SSF56219">
    <property type="entry name" value="DNase I-like"/>
    <property type="match status" value="1"/>
</dbReference>
<protein>
    <submittedName>
        <fullName evidence="2">Reverse transcriptase domain-containing protein</fullName>
    </submittedName>
</protein>
<keyword evidence="2" id="KW-0808">Transferase</keyword>
<name>A0A6G0Y327_APHCR</name>
<gene>
    <name evidence="2" type="ORF">FWK35_00018868</name>
</gene>
<comment type="caution">
    <text evidence="2">The sequence shown here is derived from an EMBL/GenBank/DDBJ whole genome shotgun (WGS) entry which is preliminary data.</text>
</comment>
<evidence type="ECO:0000313" key="2">
    <source>
        <dbReference type="EMBL" id="KAF0748136.1"/>
    </source>
</evidence>
<sequence>MDKSGDAGIINTKKTRLESEGLTERDFRWIMSQGIRFYSCYWSPNSTFKEYLDFIPSLHSSIKSATTEVLITGDFNAKHSNWGAPANEKRGEALVDLIKSTGFIVCNKRRKSTFNKGSIIDITIALPALAQRVRNWKILDDESLSDHFYIEFEISPATVEIAHHYRNPAR</sequence>
<dbReference type="AlphaFoldDB" id="A0A6G0Y327"/>
<dbReference type="Proteomes" id="UP000478052">
    <property type="component" value="Unassembled WGS sequence"/>
</dbReference>
<dbReference type="InterPro" id="IPR005135">
    <property type="entry name" value="Endo/exonuclease/phosphatase"/>
</dbReference>
<reference evidence="2 3" key="1">
    <citation type="submission" date="2019-08" db="EMBL/GenBank/DDBJ databases">
        <title>Whole genome of Aphis craccivora.</title>
        <authorList>
            <person name="Voronova N.V."/>
            <person name="Shulinski R.S."/>
            <person name="Bandarenka Y.V."/>
            <person name="Zhorov D.G."/>
            <person name="Warner D."/>
        </authorList>
    </citation>
    <scope>NUCLEOTIDE SEQUENCE [LARGE SCALE GENOMIC DNA]</scope>
    <source>
        <strain evidence="2">180601</strain>
        <tissue evidence="2">Whole Body</tissue>
    </source>
</reference>
<accession>A0A6G0Y327</accession>
<dbReference type="OrthoDB" id="6630564at2759"/>
<feature type="domain" description="Endonuclease/exonuclease/phosphatase" evidence="1">
    <location>
        <begin position="35"/>
        <end position="150"/>
    </location>
</feature>
<dbReference type="PANTHER" id="PTHR33273">
    <property type="entry name" value="DOMAIN-CONTAINING PROTEIN, PUTATIVE-RELATED"/>
    <property type="match status" value="1"/>
</dbReference>
<dbReference type="InterPro" id="IPR036691">
    <property type="entry name" value="Endo/exonu/phosph_ase_sf"/>
</dbReference>
<keyword evidence="2" id="KW-0548">Nucleotidyltransferase</keyword>
<dbReference type="Gene3D" id="3.60.10.10">
    <property type="entry name" value="Endonuclease/exonuclease/phosphatase"/>
    <property type="match status" value="1"/>
</dbReference>
<dbReference type="Pfam" id="PF14529">
    <property type="entry name" value="Exo_endo_phos_2"/>
    <property type="match status" value="1"/>
</dbReference>
<dbReference type="PANTHER" id="PTHR33273:SF4">
    <property type="entry name" value="ENDONUCLEASE_EXONUCLEASE_PHOSPHATASE DOMAIN-CONTAINING PROTEIN"/>
    <property type="match status" value="1"/>
</dbReference>
<proteinExistence type="predicted"/>
<organism evidence="2 3">
    <name type="scientific">Aphis craccivora</name>
    <name type="common">Cowpea aphid</name>
    <dbReference type="NCBI Taxonomy" id="307492"/>
    <lineage>
        <taxon>Eukaryota</taxon>
        <taxon>Metazoa</taxon>
        <taxon>Ecdysozoa</taxon>
        <taxon>Arthropoda</taxon>
        <taxon>Hexapoda</taxon>
        <taxon>Insecta</taxon>
        <taxon>Pterygota</taxon>
        <taxon>Neoptera</taxon>
        <taxon>Paraneoptera</taxon>
        <taxon>Hemiptera</taxon>
        <taxon>Sternorrhyncha</taxon>
        <taxon>Aphidomorpha</taxon>
        <taxon>Aphidoidea</taxon>
        <taxon>Aphididae</taxon>
        <taxon>Aphidini</taxon>
        <taxon>Aphis</taxon>
        <taxon>Aphis</taxon>
    </lineage>
</organism>
<keyword evidence="2" id="KW-0695">RNA-directed DNA polymerase</keyword>
<evidence type="ECO:0000313" key="3">
    <source>
        <dbReference type="Proteomes" id="UP000478052"/>
    </source>
</evidence>
<keyword evidence="3" id="KW-1185">Reference proteome</keyword>
<dbReference type="EMBL" id="VUJU01006595">
    <property type="protein sequence ID" value="KAF0748136.1"/>
    <property type="molecule type" value="Genomic_DNA"/>
</dbReference>
<evidence type="ECO:0000259" key="1">
    <source>
        <dbReference type="Pfam" id="PF14529"/>
    </source>
</evidence>